<comment type="caution">
    <text evidence="2">The sequence shown here is derived from an EMBL/GenBank/DDBJ whole genome shotgun (WGS) entry which is preliminary data.</text>
</comment>
<dbReference type="Proteomes" id="UP000317650">
    <property type="component" value="Chromosome 7"/>
</dbReference>
<feature type="compositionally biased region" description="Pro residues" evidence="1">
    <location>
        <begin position="1"/>
        <end position="17"/>
    </location>
</feature>
<sequence>MCPEPASPPRTATPPPRWKASRWSPRLWEPSACDPAKEEEGDSDLERLLNEDADDDLPLGG</sequence>
<proteinExistence type="predicted"/>
<evidence type="ECO:0000256" key="1">
    <source>
        <dbReference type="SAM" id="MobiDB-lite"/>
    </source>
</evidence>
<dbReference type="EMBL" id="PYDT01000005">
    <property type="protein sequence ID" value="THU60147.1"/>
    <property type="molecule type" value="Genomic_DNA"/>
</dbReference>
<organism evidence="2 3">
    <name type="scientific">Musa balbisiana</name>
    <name type="common">Banana</name>
    <dbReference type="NCBI Taxonomy" id="52838"/>
    <lineage>
        <taxon>Eukaryota</taxon>
        <taxon>Viridiplantae</taxon>
        <taxon>Streptophyta</taxon>
        <taxon>Embryophyta</taxon>
        <taxon>Tracheophyta</taxon>
        <taxon>Spermatophyta</taxon>
        <taxon>Magnoliopsida</taxon>
        <taxon>Liliopsida</taxon>
        <taxon>Zingiberales</taxon>
        <taxon>Musaceae</taxon>
        <taxon>Musa</taxon>
    </lineage>
</organism>
<name>A0A4S8JE42_MUSBA</name>
<reference evidence="2 3" key="1">
    <citation type="journal article" date="2019" name="Nat. Plants">
        <title>Genome sequencing of Musa balbisiana reveals subgenome evolution and function divergence in polyploid bananas.</title>
        <authorList>
            <person name="Yao X."/>
        </authorList>
    </citation>
    <scope>NUCLEOTIDE SEQUENCE [LARGE SCALE GENOMIC DNA]</scope>
    <source>
        <strain evidence="3">cv. DH-PKW</strain>
        <tissue evidence="2">Leaves</tissue>
    </source>
</reference>
<dbReference type="AlphaFoldDB" id="A0A4S8JE42"/>
<accession>A0A4S8JE42</accession>
<evidence type="ECO:0000313" key="2">
    <source>
        <dbReference type="EMBL" id="THU60147.1"/>
    </source>
</evidence>
<gene>
    <name evidence="2" type="ORF">C4D60_Mb07t09560</name>
</gene>
<keyword evidence="3" id="KW-1185">Reference proteome</keyword>
<feature type="region of interest" description="Disordered" evidence="1">
    <location>
        <begin position="1"/>
        <end position="61"/>
    </location>
</feature>
<protein>
    <submittedName>
        <fullName evidence="2">Uncharacterized protein</fullName>
    </submittedName>
</protein>
<feature type="compositionally biased region" description="Acidic residues" evidence="1">
    <location>
        <begin position="51"/>
        <end position="61"/>
    </location>
</feature>
<evidence type="ECO:0000313" key="3">
    <source>
        <dbReference type="Proteomes" id="UP000317650"/>
    </source>
</evidence>